<accession>A0A3Q0S102</accession>
<organism evidence="13 14">
    <name type="scientific">Amphilophus citrinellus</name>
    <name type="common">Midas cichlid</name>
    <name type="synonym">Cichlasoma citrinellum</name>
    <dbReference type="NCBI Taxonomy" id="61819"/>
    <lineage>
        <taxon>Eukaryota</taxon>
        <taxon>Metazoa</taxon>
        <taxon>Chordata</taxon>
        <taxon>Craniata</taxon>
        <taxon>Vertebrata</taxon>
        <taxon>Euteleostomi</taxon>
        <taxon>Actinopterygii</taxon>
        <taxon>Neopterygii</taxon>
        <taxon>Teleostei</taxon>
        <taxon>Neoteleostei</taxon>
        <taxon>Acanthomorphata</taxon>
        <taxon>Ovalentaria</taxon>
        <taxon>Cichlomorphae</taxon>
        <taxon>Cichliformes</taxon>
        <taxon>Cichlidae</taxon>
        <taxon>New World cichlids</taxon>
        <taxon>Cichlasomatinae</taxon>
        <taxon>Heroini</taxon>
        <taxon>Amphilophus</taxon>
    </lineage>
</organism>
<keyword evidence="7 9" id="KW-0539">Nucleus</keyword>
<dbReference type="SMART" id="SM00389">
    <property type="entry name" value="HOX"/>
    <property type="match status" value="1"/>
</dbReference>
<dbReference type="InterPro" id="IPR009057">
    <property type="entry name" value="Homeodomain-like_sf"/>
</dbReference>
<dbReference type="PANTHER" id="PTHR46294">
    <property type="entry name" value="SEGMENTATION PROTEIN EVEN-SKIPPED"/>
    <property type="match status" value="1"/>
</dbReference>
<dbReference type="PANTHER" id="PTHR46294:SF3">
    <property type="entry name" value="EVEN-SKIPPED-LIKE1"/>
    <property type="match status" value="1"/>
</dbReference>
<comment type="similarity">
    <text evidence="8">Belongs to the even-skipped homeobox family.</text>
</comment>
<dbReference type="Proteomes" id="UP000261340">
    <property type="component" value="Unplaced"/>
</dbReference>
<evidence type="ECO:0000256" key="4">
    <source>
        <dbReference type="ARBA" id="ARBA00023125"/>
    </source>
</evidence>
<evidence type="ECO:0000313" key="13">
    <source>
        <dbReference type="Ensembl" id="ENSACIP00000016452.1"/>
    </source>
</evidence>
<evidence type="ECO:0000256" key="10">
    <source>
        <dbReference type="RuleBase" id="RU000682"/>
    </source>
</evidence>
<sequence>VAEDRQAPVAGTAVMHSSTGKEQQDSRSALLDQSRRHRTAFTREQLSRLEQEYGKESYVSRPRRCELAIALNLPETTIKVWFQNRRMKDKRQRHPLHWPHPPVDPLGALLMGSTSPSSILPYTFIQPHLPHIPVHHYTPLALSSTASSHSLYNTPMRPLNAFHLSQYNNSPGGLPPTTAALYPSVSIMHHPNSCPCPLCHQWEPEQLYKVRRDALGLSRPRSPKASTHPASLGRREEMV</sequence>
<dbReference type="Pfam" id="PF00046">
    <property type="entry name" value="Homeodomain"/>
    <property type="match status" value="1"/>
</dbReference>
<feature type="region of interest" description="Disordered" evidence="11">
    <location>
        <begin position="1"/>
        <end position="36"/>
    </location>
</feature>
<feature type="region of interest" description="Disordered" evidence="11">
    <location>
        <begin position="215"/>
        <end position="239"/>
    </location>
</feature>
<dbReference type="PRINTS" id="PR00024">
    <property type="entry name" value="HOMEOBOX"/>
</dbReference>
<evidence type="ECO:0000256" key="1">
    <source>
        <dbReference type="ARBA" id="ARBA00004123"/>
    </source>
</evidence>
<comment type="subcellular location">
    <subcellularLocation>
        <location evidence="1 9 10">Nucleus</location>
    </subcellularLocation>
</comment>
<dbReference type="SUPFAM" id="SSF46689">
    <property type="entry name" value="Homeodomain-like"/>
    <property type="match status" value="1"/>
</dbReference>
<evidence type="ECO:0000256" key="7">
    <source>
        <dbReference type="ARBA" id="ARBA00023242"/>
    </source>
</evidence>
<evidence type="ECO:0000256" key="6">
    <source>
        <dbReference type="ARBA" id="ARBA00023163"/>
    </source>
</evidence>
<feature type="domain" description="Homeobox" evidence="12">
    <location>
        <begin position="32"/>
        <end position="92"/>
    </location>
</feature>
<evidence type="ECO:0000256" key="9">
    <source>
        <dbReference type="PROSITE-ProRule" id="PRU00108"/>
    </source>
</evidence>
<keyword evidence="3" id="KW-0805">Transcription regulation</keyword>
<reference evidence="13" key="2">
    <citation type="submission" date="2025-09" db="UniProtKB">
        <authorList>
            <consortium name="Ensembl"/>
        </authorList>
    </citation>
    <scope>IDENTIFICATION</scope>
</reference>
<evidence type="ECO:0000256" key="2">
    <source>
        <dbReference type="ARBA" id="ARBA00022473"/>
    </source>
</evidence>
<proteinExistence type="inferred from homology"/>
<evidence type="ECO:0000259" key="12">
    <source>
        <dbReference type="PROSITE" id="PS50071"/>
    </source>
</evidence>
<dbReference type="InterPro" id="IPR001356">
    <property type="entry name" value="HD"/>
</dbReference>
<dbReference type="Ensembl" id="ENSACIT00000016894.1">
    <property type="protein sequence ID" value="ENSACIP00000016452.1"/>
    <property type="gene ID" value="ENSACIG00000012824.1"/>
</dbReference>
<evidence type="ECO:0000256" key="11">
    <source>
        <dbReference type="SAM" id="MobiDB-lite"/>
    </source>
</evidence>
<evidence type="ECO:0000256" key="5">
    <source>
        <dbReference type="ARBA" id="ARBA00023155"/>
    </source>
</evidence>
<reference evidence="13" key="1">
    <citation type="submission" date="2025-08" db="UniProtKB">
        <authorList>
            <consortium name="Ensembl"/>
        </authorList>
    </citation>
    <scope>IDENTIFICATION</scope>
</reference>
<keyword evidence="6" id="KW-0804">Transcription</keyword>
<dbReference type="OMA" id="EYGRESY"/>
<keyword evidence="5 9" id="KW-0371">Homeobox</keyword>
<dbReference type="PROSITE" id="PS00027">
    <property type="entry name" value="HOMEOBOX_1"/>
    <property type="match status" value="1"/>
</dbReference>
<feature type="DNA-binding region" description="Homeobox" evidence="9">
    <location>
        <begin position="34"/>
        <end position="93"/>
    </location>
</feature>
<dbReference type="InterPro" id="IPR052002">
    <property type="entry name" value="Even-skipped_HD"/>
</dbReference>
<evidence type="ECO:0000313" key="14">
    <source>
        <dbReference type="Proteomes" id="UP000261340"/>
    </source>
</evidence>
<protein>
    <submittedName>
        <fullName evidence="13">Even-skipped-like1</fullName>
    </submittedName>
</protein>
<dbReference type="Gene3D" id="1.10.10.60">
    <property type="entry name" value="Homeodomain-like"/>
    <property type="match status" value="1"/>
</dbReference>
<dbReference type="GO" id="GO:0005634">
    <property type="term" value="C:nucleus"/>
    <property type="evidence" value="ECO:0007669"/>
    <property type="project" value="UniProtKB-SubCell"/>
</dbReference>
<name>A0A3Q0S102_AMPCI</name>
<evidence type="ECO:0000256" key="8">
    <source>
        <dbReference type="ARBA" id="ARBA00038449"/>
    </source>
</evidence>
<keyword evidence="14" id="KW-1185">Reference proteome</keyword>
<dbReference type="AlphaFoldDB" id="A0A3Q0S102"/>
<keyword evidence="4 9" id="KW-0238">DNA-binding</keyword>
<evidence type="ECO:0000256" key="3">
    <source>
        <dbReference type="ARBA" id="ARBA00023015"/>
    </source>
</evidence>
<keyword evidence="2" id="KW-0217">Developmental protein</keyword>
<dbReference type="CDD" id="cd00086">
    <property type="entry name" value="homeodomain"/>
    <property type="match status" value="1"/>
</dbReference>
<dbReference type="GO" id="GO:0000981">
    <property type="term" value="F:DNA-binding transcription factor activity, RNA polymerase II-specific"/>
    <property type="evidence" value="ECO:0007669"/>
    <property type="project" value="InterPro"/>
</dbReference>
<dbReference type="GO" id="GO:0000978">
    <property type="term" value="F:RNA polymerase II cis-regulatory region sequence-specific DNA binding"/>
    <property type="evidence" value="ECO:0007669"/>
    <property type="project" value="TreeGrafter"/>
</dbReference>
<dbReference type="InterPro" id="IPR017970">
    <property type="entry name" value="Homeobox_CS"/>
</dbReference>
<dbReference type="GO" id="GO:0009953">
    <property type="term" value="P:dorsal/ventral pattern formation"/>
    <property type="evidence" value="ECO:0007669"/>
    <property type="project" value="Ensembl"/>
</dbReference>
<dbReference type="GO" id="GO:0036342">
    <property type="term" value="P:post-anal tail morphogenesis"/>
    <property type="evidence" value="ECO:0007669"/>
    <property type="project" value="Ensembl"/>
</dbReference>
<dbReference type="InterPro" id="IPR020479">
    <property type="entry name" value="HD_metazoa"/>
</dbReference>
<dbReference type="GO" id="GO:0042661">
    <property type="term" value="P:regulation of mesodermal cell fate specification"/>
    <property type="evidence" value="ECO:0007669"/>
    <property type="project" value="Ensembl"/>
</dbReference>
<dbReference type="PROSITE" id="PS50071">
    <property type="entry name" value="HOMEOBOX_2"/>
    <property type="match status" value="1"/>
</dbReference>
<dbReference type="GeneTree" id="ENSGT00940000167564"/>